<dbReference type="Proteomes" id="UP000014500">
    <property type="component" value="Unassembled WGS sequence"/>
</dbReference>
<organism evidence="3 4">
    <name type="scientific">Strigamia maritima</name>
    <name type="common">European centipede</name>
    <name type="synonym">Geophilus maritimus</name>
    <dbReference type="NCBI Taxonomy" id="126957"/>
    <lineage>
        <taxon>Eukaryota</taxon>
        <taxon>Metazoa</taxon>
        <taxon>Ecdysozoa</taxon>
        <taxon>Arthropoda</taxon>
        <taxon>Myriapoda</taxon>
        <taxon>Chilopoda</taxon>
        <taxon>Pleurostigmophora</taxon>
        <taxon>Geophilomorpha</taxon>
        <taxon>Linotaeniidae</taxon>
        <taxon>Strigamia</taxon>
    </lineage>
</organism>
<dbReference type="Gene3D" id="1.20.120.1630">
    <property type="match status" value="1"/>
</dbReference>
<keyword evidence="4" id="KW-1185">Reference proteome</keyword>
<keyword evidence="2" id="KW-1133">Transmembrane helix</keyword>
<dbReference type="PANTHER" id="PTHR32251">
    <property type="entry name" value="3-OXO-5-ALPHA-STEROID 4-DEHYDROGENASE"/>
    <property type="match status" value="1"/>
</dbReference>
<reference evidence="3" key="2">
    <citation type="submission" date="2015-02" db="UniProtKB">
        <authorList>
            <consortium name="EnsemblMetazoa"/>
        </authorList>
    </citation>
    <scope>IDENTIFICATION</scope>
</reference>
<keyword evidence="2" id="KW-0472">Membrane</keyword>
<dbReference type="AlphaFoldDB" id="T1JI56"/>
<feature type="compositionally biased region" description="Polar residues" evidence="1">
    <location>
        <begin position="319"/>
        <end position="328"/>
    </location>
</feature>
<dbReference type="Pfam" id="PF06966">
    <property type="entry name" value="DUF1295"/>
    <property type="match status" value="1"/>
</dbReference>
<dbReference type="EMBL" id="JH431948">
    <property type="status" value="NOT_ANNOTATED_CDS"/>
    <property type="molecule type" value="Genomic_DNA"/>
</dbReference>
<reference evidence="4" key="1">
    <citation type="submission" date="2011-05" db="EMBL/GenBank/DDBJ databases">
        <authorList>
            <person name="Richards S.R."/>
            <person name="Qu J."/>
            <person name="Jiang H."/>
            <person name="Jhangiani S.N."/>
            <person name="Agravi P."/>
            <person name="Goodspeed R."/>
            <person name="Gross S."/>
            <person name="Mandapat C."/>
            <person name="Jackson L."/>
            <person name="Mathew T."/>
            <person name="Pu L."/>
            <person name="Thornton R."/>
            <person name="Saada N."/>
            <person name="Wilczek-Boney K.B."/>
            <person name="Lee S."/>
            <person name="Kovar C."/>
            <person name="Wu Y."/>
            <person name="Scherer S.E."/>
            <person name="Worley K.C."/>
            <person name="Muzny D.M."/>
            <person name="Gibbs R."/>
        </authorList>
    </citation>
    <scope>NUCLEOTIDE SEQUENCE</scope>
    <source>
        <strain evidence="4">Brora</strain>
    </source>
</reference>
<name>T1JI56_STRMM</name>
<keyword evidence="2" id="KW-0812">Transmembrane</keyword>
<feature type="transmembrane region" description="Helical" evidence="2">
    <location>
        <begin position="84"/>
        <end position="102"/>
    </location>
</feature>
<evidence type="ECO:0000313" key="4">
    <source>
        <dbReference type="Proteomes" id="UP000014500"/>
    </source>
</evidence>
<feature type="transmembrane region" description="Helical" evidence="2">
    <location>
        <begin position="29"/>
        <end position="50"/>
    </location>
</feature>
<proteinExistence type="predicted"/>
<dbReference type="STRING" id="126957.T1JI56"/>
<dbReference type="HOGENOM" id="CLU_043418_1_1_1"/>
<feature type="transmembrane region" description="Helical" evidence="2">
    <location>
        <begin position="214"/>
        <end position="232"/>
    </location>
</feature>
<dbReference type="PANTHER" id="PTHR32251:SF15">
    <property type="entry name" value="3-OXO-5-ALPHA-STEROID 4-DEHYDROGENASE (DUF1295)"/>
    <property type="match status" value="1"/>
</dbReference>
<dbReference type="eggNOG" id="KOG4650">
    <property type="taxonomic scope" value="Eukaryota"/>
</dbReference>
<feature type="transmembrane region" description="Helical" evidence="2">
    <location>
        <begin position="62"/>
        <end position="78"/>
    </location>
</feature>
<dbReference type="EnsemblMetazoa" id="SMAR013537-RA">
    <property type="protein sequence ID" value="SMAR013537-PA"/>
    <property type="gene ID" value="SMAR013537"/>
</dbReference>
<dbReference type="PROSITE" id="PS50244">
    <property type="entry name" value="S5A_REDUCTASE"/>
    <property type="match status" value="1"/>
</dbReference>
<accession>T1JI56</accession>
<evidence type="ECO:0000256" key="2">
    <source>
        <dbReference type="SAM" id="Phobius"/>
    </source>
</evidence>
<feature type="region of interest" description="Disordered" evidence="1">
    <location>
        <begin position="317"/>
        <end position="336"/>
    </location>
</feature>
<dbReference type="PhylomeDB" id="T1JI56"/>
<evidence type="ECO:0000313" key="3">
    <source>
        <dbReference type="EnsemblMetazoa" id="SMAR013537-PA"/>
    </source>
</evidence>
<sequence length="336" mass="38462">MCHLEANIAVSVMMATRRPPINVLDDDHFAITAIVIGSLQFIFFIIAAVFQFDKLTDFASGGNFIIVAILTFILAQSYSRRQLLVTTFICIWGIRLSCYLVYRVMKVGREKSFRRRSSNIIRYAIFWTFQAFWVFVVSLPVVYINSPLNAEPNQALNIKKTMTPFDVVGTTVFLLGFLCETIADMQKNNFKDDPANQGKWCDVGLWGWSRHPNYFGEVSVWWGIFIIAVNVLEGIEWVAVVGPSFITLIILFLSGIPILEKISDDRYRGNTSYHIYKECTSPFIPCPPNLYKKLPAFFKFCIFCEFPIYNYLEDGRSPTEPTDTTRSIQPDVLVHT</sequence>
<protein>
    <submittedName>
        <fullName evidence="3">Uncharacterized protein</fullName>
    </submittedName>
</protein>
<evidence type="ECO:0000256" key="1">
    <source>
        <dbReference type="SAM" id="MobiDB-lite"/>
    </source>
</evidence>
<feature type="transmembrane region" description="Helical" evidence="2">
    <location>
        <begin position="123"/>
        <end position="144"/>
    </location>
</feature>
<feature type="transmembrane region" description="Helical" evidence="2">
    <location>
        <begin position="164"/>
        <end position="183"/>
    </location>
</feature>
<dbReference type="InterPro" id="IPR010721">
    <property type="entry name" value="UstE-like"/>
</dbReference>
<feature type="transmembrane region" description="Helical" evidence="2">
    <location>
        <begin position="238"/>
        <end position="259"/>
    </location>
</feature>
<dbReference type="OMA" id="VWWGIFI"/>
<dbReference type="GO" id="GO:0016020">
    <property type="term" value="C:membrane"/>
    <property type="evidence" value="ECO:0007669"/>
    <property type="project" value="TreeGrafter"/>
</dbReference>